<dbReference type="AlphaFoldDB" id="G3ILF7"/>
<dbReference type="InterPro" id="IPR011042">
    <property type="entry name" value="6-blade_b-propeller_TolB-like"/>
</dbReference>
<dbReference type="STRING" id="10029.G3ILF7"/>
<dbReference type="InterPro" id="IPR000033">
    <property type="entry name" value="LDLR_classB_rpt"/>
</dbReference>
<evidence type="ECO:0000313" key="1">
    <source>
        <dbReference type="EMBL" id="EGW08509.1"/>
    </source>
</evidence>
<evidence type="ECO:0000313" key="2">
    <source>
        <dbReference type="Proteomes" id="UP000001075"/>
    </source>
</evidence>
<name>G3ILF7_CRIGR</name>
<sequence>MFSVFFLEPTDRPPLLLIASPETIEVFYINGSKMTTLSSANRNKIHTLDFIYNEEMICWIESRESSNQLKCGQMTKSGKLTDERIINILQSFRNVEQMAIDWITRNLYFVDHISDRIFVCNYNGSVCVTLIELELHNPKAIAADPIAG</sequence>
<gene>
    <name evidence="1" type="ORF">I79_024722</name>
</gene>
<dbReference type="InterPro" id="IPR051221">
    <property type="entry name" value="LDLR-related"/>
</dbReference>
<dbReference type="SUPFAM" id="SSF63825">
    <property type="entry name" value="YWTD domain"/>
    <property type="match status" value="1"/>
</dbReference>
<keyword evidence="1" id="KW-0675">Receptor</keyword>
<proteinExistence type="predicted"/>
<dbReference type="InParanoid" id="G3ILF7"/>
<dbReference type="Gene3D" id="2.120.10.30">
    <property type="entry name" value="TolB, C-terminal domain"/>
    <property type="match status" value="1"/>
</dbReference>
<dbReference type="Pfam" id="PF00058">
    <property type="entry name" value="Ldl_recept_b"/>
    <property type="match status" value="1"/>
</dbReference>
<organism evidence="1 2">
    <name type="scientific">Cricetulus griseus</name>
    <name type="common">Chinese hamster</name>
    <name type="synonym">Cricetulus barabensis griseus</name>
    <dbReference type="NCBI Taxonomy" id="10029"/>
    <lineage>
        <taxon>Eukaryota</taxon>
        <taxon>Metazoa</taxon>
        <taxon>Chordata</taxon>
        <taxon>Craniata</taxon>
        <taxon>Vertebrata</taxon>
        <taxon>Euteleostomi</taxon>
        <taxon>Mammalia</taxon>
        <taxon>Eutheria</taxon>
        <taxon>Euarchontoglires</taxon>
        <taxon>Glires</taxon>
        <taxon>Rodentia</taxon>
        <taxon>Myomorpha</taxon>
        <taxon>Muroidea</taxon>
        <taxon>Cricetidae</taxon>
        <taxon>Cricetinae</taxon>
        <taxon>Cricetulus</taxon>
    </lineage>
</organism>
<dbReference type="EMBL" id="JH004016">
    <property type="protein sequence ID" value="EGW08509.1"/>
    <property type="molecule type" value="Genomic_DNA"/>
</dbReference>
<dbReference type="GO" id="GO:0043235">
    <property type="term" value="C:receptor complex"/>
    <property type="evidence" value="ECO:0007669"/>
    <property type="project" value="TreeGrafter"/>
</dbReference>
<dbReference type="PaxDb" id="10029-XP_007632172.1"/>
<keyword evidence="1" id="KW-0449">Lipoprotein</keyword>
<dbReference type="PANTHER" id="PTHR22722:SF5">
    <property type="entry name" value="LOW-DENSITY LIPOPROTEIN RECEPTOR-RELATED PROTEIN 1B"/>
    <property type="match status" value="1"/>
</dbReference>
<dbReference type="PANTHER" id="PTHR22722">
    <property type="entry name" value="LOW-DENSITY LIPOPROTEIN RECEPTOR-RELATED PROTEIN 2-RELATED"/>
    <property type="match status" value="1"/>
</dbReference>
<protein>
    <submittedName>
        <fullName evidence="1">Low-density lipoprotein receptor-related protein 1B</fullName>
    </submittedName>
</protein>
<dbReference type="GO" id="GO:0005886">
    <property type="term" value="C:plasma membrane"/>
    <property type="evidence" value="ECO:0007669"/>
    <property type="project" value="TreeGrafter"/>
</dbReference>
<accession>G3ILF7</accession>
<dbReference type="SMART" id="SM00135">
    <property type="entry name" value="LY"/>
    <property type="match status" value="2"/>
</dbReference>
<dbReference type="GO" id="GO:0005041">
    <property type="term" value="F:low-density lipoprotein particle receptor activity"/>
    <property type="evidence" value="ECO:0007669"/>
    <property type="project" value="TreeGrafter"/>
</dbReference>
<reference evidence="2" key="1">
    <citation type="journal article" date="2011" name="Nat. Biotechnol.">
        <title>The genomic sequence of the Chinese hamster ovary (CHO)-K1 cell line.</title>
        <authorList>
            <person name="Xu X."/>
            <person name="Nagarajan H."/>
            <person name="Lewis N.E."/>
            <person name="Pan S."/>
            <person name="Cai Z."/>
            <person name="Liu X."/>
            <person name="Chen W."/>
            <person name="Xie M."/>
            <person name="Wang W."/>
            <person name="Hammond S."/>
            <person name="Andersen M.R."/>
            <person name="Neff N."/>
            <person name="Passarelli B."/>
            <person name="Koh W."/>
            <person name="Fan H.C."/>
            <person name="Wang J."/>
            <person name="Gui Y."/>
            <person name="Lee K.H."/>
            <person name="Betenbaugh M.J."/>
            <person name="Quake S.R."/>
            <person name="Famili I."/>
            <person name="Palsson B.O."/>
            <person name="Wang J."/>
        </authorList>
    </citation>
    <scope>NUCLEOTIDE SEQUENCE [LARGE SCALE GENOMIC DNA]</scope>
    <source>
        <strain evidence="2">CHO K1 cell line</strain>
    </source>
</reference>
<dbReference type="Proteomes" id="UP000001075">
    <property type="component" value="Unassembled WGS sequence"/>
</dbReference>